<keyword evidence="1" id="KW-0472">Membrane</keyword>
<feature type="transmembrane region" description="Helical" evidence="1">
    <location>
        <begin position="84"/>
        <end position="103"/>
    </location>
</feature>
<keyword evidence="1" id="KW-1133">Transmembrane helix</keyword>
<protein>
    <submittedName>
        <fullName evidence="2">Uncharacterized protein</fullName>
    </submittedName>
</protein>
<keyword evidence="1" id="KW-0812">Transmembrane</keyword>
<feature type="transmembrane region" description="Helical" evidence="1">
    <location>
        <begin position="12"/>
        <end position="33"/>
    </location>
</feature>
<evidence type="ECO:0000313" key="2">
    <source>
        <dbReference type="EMBL" id="MXV63096.1"/>
    </source>
</evidence>
<evidence type="ECO:0000256" key="1">
    <source>
        <dbReference type="SAM" id="Phobius"/>
    </source>
</evidence>
<dbReference type="Proteomes" id="UP000434101">
    <property type="component" value="Unassembled WGS sequence"/>
</dbReference>
<feature type="transmembrane region" description="Helical" evidence="1">
    <location>
        <begin position="45"/>
        <end position="63"/>
    </location>
</feature>
<organism evidence="2 3">
    <name type="scientific">Natronorubrum halalkaliphilum</name>
    <dbReference type="NCBI Taxonomy" id="2691917"/>
    <lineage>
        <taxon>Archaea</taxon>
        <taxon>Methanobacteriati</taxon>
        <taxon>Methanobacteriota</taxon>
        <taxon>Stenosarchaea group</taxon>
        <taxon>Halobacteria</taxon>
        <taxon>Halobacteriales</taxon>
        <taxon>Natrialbaceae</taxon>
        <taxon>Natronorubrum</taxon>
    </lineage>
</organism>
<reference evidence="2 3" key="1">
    <citation type="submission" date="2020-01" db="EMBL/GenBank/DDBJ databases">
        <title>Natronorubrum sp. JWXQ-INN 674 isolated from Inner Mongolia Autonomous Region of China.</title>
        <authorList>
            <person name="Xue Q."/>
        </authorList>
    </citation>
    <scope>NUCLEOTIDE SEQUENCE [LARGE SCALE GENOMIC DNA]</scope>
    <source>
        <strain evidence="2 3">JWXQ-INN-674</strain>
    </source>
</reference>
<accession>A0A6B0VQ01</accession>
<dbReference type="OrthoDB" id="187492at2157"/>
<dbReference type="RefSeq" id="WP_160065918.1">
    <property type="nucleotide sequence ID" value="NZ_WUYX01000041.1"/>
</dbReference>
<dbReference type="EMBL" id="WUYX01000041">
    <property type="protein sequence ID" value="MXV63096.1"/>
    <property type="molecule type" value="Genomic_DNA"/>
</dbReference>
<gene>
    <name evidence="2" type="ORF">GS429_13665</name>
</gene>
<evidence type="ECO:0000313" key="3">
    <source>
        <dbReference type="Proteomes" id="UP000434101"/>
    </source>
</evidence>
<comment type="caution">
    <text evidence="2">The sequence shown here is derived from an EMBL/GenBank/DDBJ whole genome shotgun (WGS) entry which is preliminary data.</text>
</comment>
<sequence length="104" mass="11398">MRLRNRHGRPVDPVPFFVVVGLAFMILLSFGPLYGQALGLRLETAITLSTALFVVAGVGAYYWQVWTARPAGTNVPAAVRGERLFYLILVLVALVIVLSLPFVL</sequence>
<dbReference type="AlphaFoldDB" id="A0A6B0VQ01"/>
<proteinExistence type="predicted"/>
<name>A0A6B0VQ01_9EURY</name>
<keyword evidence="3" id="KW-1185">Reference proteome</keyword>